<dbReference type="Proteomes" id="UP001139031">
    <property type="component" value="Unassembled WGS sequence"/>
</dbReference>
<proteinExistence type="predicted"/>
<keyword evidence="3" id="KW-1185">Reference proteome</keyword>
<evidence type="ECO:0000256" key="1">
    <source>
        <dbReference type="SAM" id="MobiDB-lite"/>
    </source>
</evidence>
<feature type="compositionally biased region" description="Polar residues" evidence="1">
    <location>
        <begin position="51"/>
        <end position="72"/>
    </location>
</feature>
<sequence>MRTTVTWGVALALAGCGGKGSILDELTVSAGPATNDPSYGPSGEPDDSGDEPTSSSTMGSTTADEPTTSGPPGTNPIDVLFVIDNTGTMADEQTLLAKNIAALVNTERDLRIGITSTDAGNPRCPAAQTTPERGAMATGNCITAVAQGDFSFDMEDFSYACSDICEIGPVEIAPTPTSEEPEPEVRPWFERTSGVTNIADDGVSLVQALQCALPLGVAGCGFESPLESMRLALVRAMDASTPEYGFLRAEADLVVVILTDEVDCSYNPAFDEIFTSNKTFWEDPDRPDATSAVCFNAGVKCEGPGPTYPACPAADWGIDGAPTDDPDAAVLWPVSRYTELLAEIQASKTGGARVRMLAIAGVPVGFETGDSPLVFEDDPDPETNDLFGIGPGCVLPNPNDPEYPQIARPPVRMLEVGASLGPLEFHSICQYDFSAAIATIAQP</sequence>
<accession>A0ABS7TKS6</accession>
<name>A0ABS7TKS6_9BACT</name>
<feature type="region of interest" description="Disordered" evidence="1">
    <location>
        <begin position="28"/>
        <end position="77"/>
    </location>
</feature>
<evidence type="ECO:0000313" key="2">
    <source>
        <dbReference type="EMBL" id="MBZ5708815.1"/>
    </source>
</evidence>
<comment type="caution">
    <text evidence="2">The sequence shown here is derived from an EMBL/GenBank/DDBJ whole genome shotgun (WGS) entry which is preliminary data.</text>
</comment>
<dbReference type="EMBL" id="JAIRAU010000001">
    <property type="protein sequence ID" value="MBZ5708815.1"/>
    <property type="molecule type" value="Genomic_DNA"/>
</dbReference>
<protein>
    <recommendedName>
        <fullName evidence="4">VWA domain-containing protein</fullName>
    </recommendedName>
</protein>
<evidence type="ECO:0000313" key="3">
    <source>
        <dbReference type="Proteomes" id="UP001139031"/>
    </source>
</evidence>
<reference evidence="2" key="1">
    <citation type="submission" date="2021-08" db="EMBL/GenBank/DDBJ databases">
        <authorList>
            <person name="Stevens D.C."/>
        </authorList>
    </citation>
    <scope>NUCLEOTIDE SEQUENCE</scope>
    <source>
        <strain evidence="2">DSM 53165</strain>
    </source>
</reference>
<organism evidence="2 3">
    <name type="scientific">Nannocystis pusilla</name>
    <dbReference type="NCBI Taxonomy" id="889268"/>
    <lineage>
        <taxon>Bacteria</taxon>
        <taxon>Pseudomonadati</taxon>
        <taxon>Myxococcota</taxon>
        <taxon>Polyangia</taxon>
        <taxon>Nannocystales</taxon>
        <taxon>Nannocystaceae</taxon>
        <taxon>Nannocystis</taxon>
    </lineage>
</organism>
<gene>
    <name evidence="2" type="ORF">K7C98_06075</name>
</gene>
<dbReference type="RefSeq" id="WP_224190580.1">
    <property type="nucleotide sequence ID" value="NZ_JAIRAU010000001.1"/>
</dbReference>
<evidence type="ECO:0008006" key="4">
    <source>
        <dbReference type="Google" id="ProtNLM"/>
    </source>
</evidence>
<dbReference type="PROSITE" id="PS51257">
    <property type="entry name" value="PROKAR_LIPOPROTEIN"/>
    <property type="match status" value="1"/>
</dbReference>